<sequence length="522" mass="58134">MWIRHSQAPLTPYDTMELFERYLLEGADWGDSCARSYTTSSVEDIPVPPFRRPRRDCRKFKPVFHTKSVASSCNLKTSEPFRDFTSNLPDIREKKSTSDRGRKATGSCRITSSPYKNALKRLGTSPVKQKQGERKPKRQRYSDIELDLPVGKRTPSDEDATCMFCEDRFSDDKGVKCWFICLMCSILRGPSTNFSQGREETSARPRTSKNLCHFLSTLAFRLNKKPSACDMSRGKVLRGRRENNTVAKTADEVITMGMGLTCKDRPAGLTPKRIGSIPLLDRSRISACGNRGKRCCWSAGFLGDIPFPPTLAFRRCSILTSIAPVGSQDLAARVHSPVYDQVSDVCSLAAAPQNSQCYVTLGSMESSRACLINSDPIAKIWEWHQSSQRYRGRYSSSPSLPPGTDDVILKRGKGYEGGAATCSTNNNNDSAASRVLGRSFGDASLWKCLGFDWILWDDPDWSGFHSGAYRGLVGERCSTMLLTSDAILLASANRVLWYKQLFYICIPNFSVTWPVSPENAGV</sequence>
<evidence type="ECO:0000313" key="2">
    <source>
        <dbReference type="EMBL" id="KAJ8894908.1"/>
    </source>
</evidence>
<evidence type="ECO:0000256" key="1">
    <source>
        <dbReference type="SAM" id="MobiDB-lite"/>
    </source>
</evidence>
<accession>A0ABQ9IG87</accession>
<organism evidence="2 3">
    <name type="scientific">Dryococelus australis</name>
    <dbReference type="NCBI Taxonomy" id="614101"/>
    <lineage>
        <taxon>Eukaryota</taxon>
        <taxon>Metazoa</taxon>
        <taxon>Ecdysozoa</taxon>
        <taxon>Arthropoda</taxon>
        <taxon>Hexapoda</taxon>
        <taxon>Insecta</taxon>
        <taxon>Pterygota</taxon>
        <taxon>Neoptera</taxon>
        <taxon>Polyneoptera</taxon>
        <taxon>Phasmatodea</taxon>
        <taxon>Verophasmatodea</taxon>
        <taxon>Anareolatae</taxon>
        <taxon>Phasmatidae</taxon>
        <taxon>Eurycanthinae</taxon>
        <taxon>Dryococelus</taxon>
    </lineage>
</organism>
<proteinExistence type="predicted"/>
<feature type="compositionally biased region" description="Basic and acidic residues" evidence="1">
    <location>
        <begin position="90"/>
        <end position="102"/>
    </location>
</feature>
<evidence type="ECO:0000313" key="3">
    <source>
        <dbReference type="Proteomes" id="UP001159363"/>
    </source>
</evidence>
<reference evidence="2 3" key="1">
    <citation type="submission" date="2023-02" db="EMBL/GenBank/DDBJ databases">
        <title>LHISI_Scaffold_Assembly.</title>
        <authorList>
            <person name="Stuart O.P."/>
            <person name="Cleave R."/>
            <person name="Magrath M.J.L."/>
            <person name="Mikheyev A.S."/>
        </authorList>
    </citation>
    <scope>NUCLEOTIDE SEQUENCE [LARGE SCALE GENOMIC DNA]</scope>
    <source>
        <strain evidence="2">Daus_M_001</strain>
        <tissue evidence="2">Leg muscle</tissue>
    </source>
</reference>
<feature type="non-terminal residue" evidence="2">
    <location>
        <position position="522"/>
    </location>
</feature>
<comment type="caution">
    <text evidence="2">The sequence shown here is derived from an EMBL/GenBank/DDBJ whole genome shotgun (WGS) entry which is preliminary data.</text>
</comment>
<protein>
    <submittedName>
        <fullName evidence="2">Uncharacterized protein</fullName>
    </submittedName>
</protein>
<dbReference type="EMBL" id="JARBHB010000001">
    <property type="protein sequence ID" value="KAJ8894908.1"/>
    <property type="molecule type" value="Genomic_DNA"/>
</dbReference>
<keyword evidence="3" id="KW-1185">Reference proteome</keyword>
<feature type="region of interest" description="Disordered" evidence="1">
    <location>
        <begin position="86"/>
        <end position="150"/>
    </location>
</feature>
<name>A0ABQ9IG87_9NEOP</name>
<dbReference type="Proteomes" id="UP001159363">
    <property type="component" value="Chromosome 1"/>
</dbReference>
<gene>
    <name evidence="2" type="ORF">PR048_000215</name>
</gene>